<keyword evidence="2" id="KW-0808">Transferase</keyword>
<feature type="domain" description="Nucleotidyl transferase" evidence="1">
    <location>
        <begin position="7"/>
        <end position="153"/>
    </location>
</feature>
<protein>
    <submittedName>
        <fullName evidence="2">UTP-glucose-1-phosphate uridylyltransferase</fullName>
    </submittedName>
</protein>
<name>A0A1G6N767_9BACT</name>
<organism evidence="2 3">
    <name type="scientific">Williamwhitmania taraxaci</name>
    <dbReference type="NCBI Taxonomy" id="1640674"/>
    <lineage>
        <taxon>Bacteria</taxon>
        <taxon>Pseudomonadati</taxon>
        <taxon>Bacteroidota</taxon>
        <taxon>Bacteroidia</taxon>
        <taxon>Bacteroidales</taxon>
        <taxon>Williamwhitmaniaceae</taxon>
        <taxon>Williamwhitmania</taxon>
    </lineage>
</organism>
<evidence type="ECO:0000259" key="1">
    <source>
        <dbReference type="Pfam" id="PF00483"/>
    </source>
</evidence>
<evidence type="ECO:0000313" key="3">
    <source>
        <dbReference type="Proteomes" id="UP000199452"/>
    </source>
</evidence>
<dbReference type="OrthoDB" id="9779926at2"/>
<dbReference type="Pfam" id="PF00483">
    <property type="entry name" value="NTP_transferase"/>
    <property type="match status" value="1"/>
</dbReference>
<dbReference type="AlphaFoldDB" id="A0A1G6N767"/>
<dbReference type="SUPFAM" id="SSF53448">
    <property type="entry name" value="Nucleotide-diphospho-sugar transferases"/>
    <property type="match status" value="1"/>
</dbReference>
<dbReference type="InterPro" id="IPR029044">
    <property type="entry name" value="Nucleotide-diphossugar_trans"/>
</dbReference>
<dbReference type="InterPro" id="IPR005835">
    <property type="entry name" value="NTP_transferase_dom"/>
</dbReference>
<dbReference type="Gene3D" id="3.90.550.10">
    <property type="entry name" value="Spore Coat Polysaccharide Biosynthesis Protein SpsA, Chain A"/>
    <property type="match status" value="1"/>
</dbReference>
<proteinExistence type="predicted"/>
<sequence>MKPTLVVLAAGMGSRYGGLKQVDGLGPNGETIIDYSVYDAMRAGFGKVVFIIRKSIEADFKAAFSNKFSDKIAVELVFQELDILPEGFTCPADRVKPWGTGHAVWVAKDVVKEPFAVINADDFYGRHSFAQLAEAFKTVSAQGESFMVGFKLKNTLSEEGTVSRGICSVDSNSNLVDVVEHTKIGHEGNSIFNTDENGSQKPLFADSIVSMNFWGFTPDFFEHTERIMKEFLKTNSDNLKSEFYIPLVVNRLLEENMATCKVLTTESSWFGVTYAGDKPKVMAQLKSLVDAGVYPSPLW</sequence>
<gene>
    <name evidence="2" type="ORF">SAMN05216323_104119</name>
</gene>
<accession>A0A1G6N767</accession>
<dbReference type="EMBL" id="FMYP01000041">
    <property type="protein sequence ID" value="SDC63669.1"/>
    <property type="molecule type" value="Genomic_DNA"/>
</dbReference>
<evidence type="ECO:0000313" key="2">
    <source>
        <dbReference type="EMBL" id="SDC63669.1"/>
    </source>
</evidence>
<dbReference type="Proteomes" id="UP000199452">
    <property type="component" value="Unassembled WGS sequence"/>
</dbReference>
<dbReference type="GO" id="GO:0016779">
    <property type="term" value="F:nucleotidyltransferase activity"/>
    <property type="evidence" value="ECO:0007669"/>
    <property type="project" value="UniProtKB-KW"/>
</dbReference>
<dbReference type="RefSeq" id="WP_092439035.1">
    <property type="nucleotide sequence ID" value="NZ_FMYP01000041.1"/>
</dbReference>
<keyword evidence="2" id="KW-0548">Nucleotidyltransferase</keyword>
<dbReference type="STRING" id="1640674.SAMN05216323_104119"/>
<keyword evidence="3" id="KW-1185">Reference proteome</keyword>
<reference evidence="2 3" key="1">
    <citation type="submission" date="2016-09" db="EMBL/GenBank/DDBJ databases">
        <authorList>
            <person name="Capua I."/>
            <person name="De Benedictis P."/>
            <person name="Joannis T."/>
            <person name="Lombin L.H."/>
            <person name="Cattoli G."/>
        </authorList>
    </citation>
    <scope>NUCLEOTIDE SEQUENCE [LARGE SCALE GENOMIC DNA]</scope>
    <source>
        <strain evidence="2 3">A7P-90m</strain>
    </source>
</reference>